<dbReference type="GO" id="GO:0052621">
    <property type="term" value="F:diguanylate cyclase activity"/>
    <property type="evidence" value="ECO:0007669"/>
    <property type="project" value="TreeGrafter"/>
</dbReference>
<dbReference type="InterPro" id="IPR029787">
    <property type="entry name" value="Nucleotide_cyclase"/>
</dbReference>
<dbReference type="SMART" id="SM00267">
    <property type="entry name" value="GGDEF"/>
    <property type="match status" value="1"/>
</dbReference>
<dbReference type="CDD" id="cd01949">
    <property type="entry name" value="GGDEF"/>
    <property type="match status" value="1"/>
</dbReference>
<dbReference type="NCBIfam" id="TIGR00254">
    <property type="entry name" value="GGDEF"/>
    <property type="match status" value="1"/>
</dbReference>
<dbReference type="RefSeq" id="WP_170193201.1">
    <property type="nucleotide sequence ID" value="NZ_JABBNB010000004.1"/>
</dbReference>
<feature type="transmembrane region" description="Helical" evidence="1">
    <location>
        <begin position="151"/>
        <end position="174"/>
    </location>
</feature>
<feature type="domain" description="GGDEF" evidence="2">
    <location>
        <begin position="252"/>
        <end position="385"/>
    </location>
</feature>
<dbReference type="Gene3D" id="3.30.70.270">
    <property type="match status" value="1"/>
</dbReference>
<dbReference type="GO" id="GO:1902201">
    <property type="term" value="P:negative regulation of bacterial-type flagellum-dependent cell motility"/>
    <property type="evidence" value="ECO:0007669"/>
    <property type="project" value="TreeGrafter"/>
</dbReference>
<feature type="transmembrane region" description="Helical" evidence="1">
    <location>
        <begin position="194"/>
        <end position="220"/>
    </location>
</feature>
<sequence>MPSRQWLLAVNLGSVAMIGIGLLFVVVWMVDRRRWYALSFAGAVTGFTLAGLVLSIPLGTAAASSIHGVLFPIAVALLIDGVLRRRAQQFRWMTNAAFVVVLAVVVCYFAYPMPLLIARIVTQNVGMAVLVWTASWRLWRSGVTTTRDRVCLAAMCLLGAAVMANLVCAALSDVPRELLTDADLTAYLASALEYALIVATGLVLPGFVATMLAVTVVDVIEDLRAQRDRDELTGVLNRWGFNHRAERMSTSAGCALALIDLDRFKRINDLLGHAAGDAVLVMVARELSPGADESVVGRLGGEEFAVLLPGADLDRALVWAETTRRRIESLTITTGEHQVTVTASIGITASRGPGVVRLPDLLEMADKALYAAKAGGRNRVAAEVAGATH</sequence>
<keyword evidence="1" id="KW-1133">Transmembrane helix</keyword>
<dbReference type="AlphaFoldDB" id="A0A848KRJ9"/>
<proteinExistence type="predicted"/>
<gene>
    <name evidence="3" type="ORF">HH308_05705</name>
</gene>
<feature type="transmembrane region" description="Helical" evidence="1">
    <location>
        <begin position="90"/>
        <end position="111"/>
    </location>
</feature>
<evidence type="ECO:0000256" key="1">
    <source>
        <dbReference type="SAM" id="Phobius"/>
    </source>
</evidence>
<protein>
    <submittedName>
        <fullName evidence="3">GGDEF domain-containing protein</fullName>
    </submittedName>
</protein>
<dbReference type="Pfam" id="PF00990">
    <property type="entry name" value="GGDEF"/>
    <property type="match status" value="1"/>
</dbReference>
<organism evidence="3 4">
    <name type="scientific">Gordonia asplenii</name>
    <dbReference type="NCBI Taxonomy" id="2725283"/>
    <lineage>
        <taxon>Bacteria</taxon>
        <taxon>Bacillati</taxon>
        <taxon>Actinomycetota</taxon>
        <taxon>Actinomycetes</taxon>
        <taxon>Mycobacteriales</taxon>
        <taxon>Gordoniaceae</taxon>
        <taxon>Gordonia</taxon>
    </lineage>
</organism>
<dbReference type="EMBL" id="JABBNB010000004">
    <property type="protein sequence ID" value="NMO00709.1"/>
    <property type="molecule type" value="Genomic_DNA"/>
</dbReference>
<dbReference type="SUPFAM" id="SSF55073">
    <property type="entry name" value="Nucleotide cyclase"/>
    <property type="match status" value="1"/>
</dbReference>
<dbReference type="FunFam" id="3.30.70.270:FF:000001">
    <property type="entry name" value="Diguanylate cyclase domain protein"/>
    <property type="match status" value="1"/>
</dbReference>
<dbReference type="PANTHER" id="PTHR45138:SF9">
    <property type="entry name" value="DIGUANYLATE CYCLASE DGCM-RELATED"/>
    <property type="match status" value="1"/>
</dbReference>
<dbReference type="GO" id="GO:0043709">
    <property type="term" value="P:cell adhesion involved in single-species biofilm formation"/>
    <property type="evidence" value="ECO:0007669"/>
    <property type="project" value="TreeGrafter"/>
</dbReference>
<dbReference type="InterPro" id="IPR043128">
    <property type="entry name" value="Rev_trsase/Diguanyl_cyclase"/>
</dbReference>
<feature type="transmembrane region" description="Helical" evidence="1">
    <location>
        <begin position="117"/>
        <end position="139"/>
    </location>
</feature>
<keyword evidence="1" id="KW-0472">Membrane</keyword>
<dbReference type="GO" id="GO:0005886">
    <property type="term" value="C:plasma membrane"/>
    <property type="evidence" value="ECO:0007669"/>
    <property type="project" value="TreeGrafter"/>
</dbReference>
<keyword evidence="1" id="KW-0812">Transmembrane</keyword>
<evidence type="ECO:0000313" key="4">
    <source>
        <dbReference type="Proteomes" id="UP000550729"/>
    </source>
</evidence>
<feature type="transmembrane region" description="Helical" evidence="1">
    <location>
        <begin position="62"/>
        <end position="83"/>
    </location>
</feature>
<feature type="transmembrane region" description="Helical" evidence="1">
    <location>
        <begin position="6"/>
        <end position="28"/>
    </location>
</feature>
<dbReference type="PANTHER" id="PTHR45138">
    <property type="entry name" value="REGULATORY COMPONENTS OF SENSORY TRANSDUCTION SYSTEM"/>
    <property type="match status" value="1"/>
</dbReference>
<feature type="transmembrane region" description="Helical" evidence="1">
    <location>
        <begin position="35"/>
        <end position="56"/>
    </location>
</feature>
<dbReference type="InterPro" id="IPR000160">
    <property type="entry name" value="GGDEF_dom"/>
</dbReference>
<comment type="caution">
    <text evidence="3">The sequence shown here is derived from an EMBL/GenBank/DDBJ whole genome shotgun (WGS) entry which is preliminary data.</text>
</comment>
<evidence type="ECO:0000259" key="2">
    <source>
        <dbReference type="PROSITE" id="PS50887"/>
    </source>
</evidence>
<dbReference type="Proteomes" id="UP000550729">
    <property type="component" value="Unassembled WGS sequence"/>
</dbReference>
<dbReference type="InterPro" id="IPR050469">
    <property type="entry name" value="Diguanylate_Cyclase"/>
</dbReference>
<accession>A0A848KRJ9</accession>
<name>A0A848KRJ9_9ACTN</name>
<dbReference type="PROSITE" id="PS50887">
    <property type="entry name" value="GGDEF"/>
    <property type="match status" value="1"/>
</dbReference>
<evidence type="ECO:0000313" key="3">
    <source>
        <dbReference type="EMBL" id="NMO00709.1"/>
    </source>
</evidence>
<reference evidence="3 4" key="1">
    <citation type="submission" date="2020-04" db="EMBL/GenBank/DDBJ databases">
        <title>Gordonia sp. nov. TBRC 11910.</title>
        <authorList>
            <person name="Suriyachadkun C."/>
        </authorList>
    </citation>
    <scope>NUCLEOTIDE SEQUENCE [LARGE SCALE GENOMIC DNA]</scope>
    <source>
        <strain evidence="3 4">TBRC 11910</strain>
    </source>
</reference>
<keyword evidence="4" id="KW-1185">Reference proteome</keyword>